<dbReference type="Gene3D" id="3.40.30.10">
    <property type="entry name" value="Glutaredoxin"/>
    <property type="match status" value="1"/>
</dbReference>
<evidence type="ECO:0000256" key="5">
    <source>
        <dbReference type="ARBA" id="ARBA00023284"/>
    </source>
</evidence>
<keyword evidence="2" id="KW-0813">Transport</keyword>
<accession>A0AAN5ICU4</accession>
<feature type="domain" description="Thioredoxin" evidence="6">
    <location>
        <begin position="27"/>
        <end position="154"/>
    </location>
</feature>
<keyword evidence="5" id="KW-0676">Redox-active center</keyword>
<evidence type="ECO:0000256" key="1">
    <source>
        <dbReference type="ARBA" id="ARBA00008987"/>
    </source>
</evidence>
<dbReference type="Pfam" id="PF00085">
    <property type="entry name" value="Thioredoxin"/>
    <property type="match status" value="1"/>
</dbReference>
<evidence type="ECO:0000313" key="7">
    <source>
        <dbReference type="EMBL" id="GMR59445.1"/>
    </source>
</evidence>
<evidence type="ECO:0000256" key="3">
    <source>
        <dbReference type="ARBA" id="ARBA00022982"/>
    </source>
</evidence>
<name>A0AAN5ICU4_9BILA</name>
<evidence type="ECO:0000256" key="2">
    <source>
        <dbReference type="ARBA" id="ARBA00022448"/>
    </source>
</evidence>
<keyword evidence="4" id="KW-1015">Disulfide bond</keyword>
<comment type="caution">
    <text evidence="7">The sequence shown here is derived from an EMBL/GenBank/DDBJ whole genome shotgun (WGS) entry which is preliminary data.</text>
</comment>
<dbReference type="GO" id="GO:0045454">
    <property type="term" value="P:cell redox homeostasis"/>
    <property type="evidence" value="ECO:0007669"/>
    <property type="project" value="TreeGrafter"/>
</dbReference>
<evidence type="ECO:0000256" key="4">
    <source>
        <dbReference type="ARBA" id="ARBA00023157"/>
    </source>
</evidence>
<protein>
    <recommendedName>
        <fullName evidence="6">Thioredoxin domain-containing protein</fullName>
    </recommendedName>
</protein>
<comment type="similarity">
    <text evidence="1">Belongs to the thioredoxin family.</text>
</comment>
<keyword evidence="8" id="KW-1185">Reference proteome</keyword>
<organism evidence="7 8">
    <name type="scientific">Pristionchus mayeri</name>
    <dbReference type="NCBI Taxonomy" id="1317129"/>
    <lineage>
        <taxon>Eukaryota</taxon>
        <taxon>Metazoa</taxon>
        <taxon>Ecdysozoa</taxon>
        <taxon>Nematoda</taxon>
        <taxon>Chromadorea</taxon>
        <taxon>Rhabditida</taxon>
        <taxon>Rhabditina</taxon>
        <taxon>Diplogasteromorpha</taxon>
        <taxon>Diplogasteroidea</taxon>
        <taxon>Neodiplogasteridae</taxon>
        <taxon>Pristionchus</taxon>
    </lineage>
</organism>
<feature type="non-terminal residue" evidence="7">
    <location>
        <position position="1"/>
    </location>
</feature>
<reference evidence="8" key="1">
    <citation type="submission" date="2022-10" db="EMBL/GenBank/DDBJ databases">
        <title>Genome assembly of Pristionchus species.</title>
        <authorList>
            <person name="Yoshida K."/>
            <person name="Sommer R.J."/>
        </authorList>
    </citation>
    <scope>NUCLEOTIDE SEQUENCE [LARGE SCALE GENOMIC DNA]</scope>
    <source>
        <strain evidence="8">RS5460</strain>
    </source>
</reference>
<dbReference type="Proteomes" id="UP001328107">
    <property type="component" value="Unassembled WGS sequence"/>
</dbReference>
<evidence type="ECO:0000313" key="8">
    <source>
        <dbReference type="Proteomes" id="UP001328107"/>
    </source>
</evidence>
<dbReference type="PROSITE" id="PS51352">
    <property type="entry name" value="THIOREDOXIN_2"/>
    <property type="match status" value="1"/>
</dbReference>
<keyword evidence="3" id="KW-0249">Electron transport</keyword>
<dbReference type="SUPFAM" id="SSF52833">
    <property type="entry name" value="Thioredoxin-like"/>
    <property type="match status" value="1"/>
</dbReference>
<proteinExistence type="inferred from homology"/>
<dbReference type="EMBL" id="BTRK01000006">
    <property type="protein sequence ID" value="GMR59445.1"/>
    <property type="molecule type" value="Genomic_DNA"/>
</dbReference>
<dbReference type="PRINTS" id="PR00421">
    <property type="entry name" value="THIOREDOXIN"/>
</dbReference>
<dbReference type="CDD" id="cd02947">
    <property type="entry name" value="TRX_family"/>
    <property type="match status" value="1"/>
</dbReference>
<dbReference type="InterPro" id="IPR013766">
    <property type="entry name" value="Thioredoxin_domain"/>
</dbReference>
<gene>
    <name evidence="7" type="ORF">PMAYCL1PPCAC_29640</name>
</gene>
<evidence type="ECO:0000259" key="6">
    <source>
        <dbReference type="PROSITE" id="PS51352"/>
    </source>
</evidence>
<dbReference type="PANTHER" id="PTHR43601">
    <property type="entry name" value="THIOREDOXIN, MITOCHONDRIAL"/>
    <property type="match status" value="1"/>
</dbReference>
<dbReference type="GO" id="GO:0005739">
    <property type="term" value="C:mitochondrion"/>
    <property type="evidence" value="ECO:0007669"/>
    <property type="project" value="TreeGrafter"/>
</dbReference>
<dbReference type="PROSITE" id="PS00194">
    <property type="entry name" value="THIOREDOXIN_1"/>
    <property type="match status" value="1"/>
</dbReference>
<dbReference type="InterPro" id="IPR036249">
    <property type="entry name" value="Thioredoxin-like_sf"/>
</dbReference>
<dbReference type="FunFam" id="3.40.30.10:FF:000001">
    <property type="entry name" value="Thioredoxin"/>
    <property type="match status" value="1"/>
</dbReference>
<dbReference type="PANTHER" id="PTHR43601:SF3">
    <property type="entry name" value="THIOREDOXIN, MITOCHONDRIAL"/>
    <property type="match status" value="1"/>
</dbReference>
<dbReference type="AlphaFoldDB" id="A0AAN5ICU4"/>
<dbReference type="InterPro" id="IPR017937">
    <property type="entry name" value="Thioredoxin_CS"/>
</dbReference>
<sequence length="157" mass="17322">IREMRFLQSALSLTSRIFAARPARTTQFVVGRVPLMVARRPFSDGHPVVFAIESVEDFNEYVINSTTPVLVDFHADWCGPCKLLGPRLEEKVTNRAGSVLMAKVNVDDAGELASEWNITAVPTIMAFTNGECVGEFKGNVSDDELDSFIERAIEASQ</sequence>